<accession>A0AAN6WWJ9</accession>
<feature type="transmembrane region" description="Helical" evidence="1">
    <location>
        <begin position="206"/>
        <end position="228"/>
    </location>
</feature>
<feature type="transmembrane region" description="Helical" evidence="1">
    <location>
        <begin position="320"/>
        <end position="339"/>
    </location>
</feature>
<keyword evidence="1" id="KW-1133">Transmembrane helix</keyword>
<gene>
    <name evidence="2" type="ORF">QBC35DRAFT_462016</name>
</gene>
<feature type="transmembrane region" description="Helical" evidence="1">
    <location>
        <begin position="54"/>
        <end position="77"/>
    </location>
</feature>
<dbReference type="AlphaFoldDB" id="A0AAN6WWJ9"/>
<keyword evidence="1" id="KW-0472">Membrane</keyword>
<evidence type="ECO:0000313" key="2">
    <source>
        <dbReference type="EMBL" id="KAK4189480.1"/>
    </source>
</evidence>
<reference evidence="2" key="2">
    <citation type="submission" date="2023-05" db="EMBL/GenBank/DDBJ databases">
        <authorList>
            <consortium name="Lawrence Berkeley National Laboratory"/>
            <person name="Steindorff A."/>
            <person name="Hensen N."/>
            <person name="Bonometti L."/>
            <person name="Westerberg I."/>
            <person name="Brannstrom I.O."/>
            <person name="Guillou S."/>
            <person name="Cros-Aarteil S."/>
            <person name="Calhoun S."/>
            <person name="Haridas S."/>
            <person name="Kuo A."/>
            <person name="Mondo S."/>
            <person name="Pangilinan J."/>
            <person name="Riley R."/>
            <person name="Labutti K."/>
            <person name="Andreopoulos B."/>
            <person name="Lipzen A."/>
            <person name="Chen C."/>
            <person name="Yanf M."/>
            <person name="Daum C."/>
            <person name="Ng V."/>
            <person name="Clum A."/>
            <person name="Ohm R."/>
            <person name="Martin F."/>
            <person name="Silar P."/>
            <person name="Natvig D."/>
            <person name="Lalanne C."/>
            <person name="Gautier V."/>
            <person name="Ament-Velasquez S.L."/>
            <person name="Kruys A."/>
            <person name="Hutchinson M.I."/>
            <person name="Powell A.J."/>
            <person name="Barry K."/>
            <person name="Miller A.N."/>
            <person name="Grigoriev I.V."/>
            <person name="Debuchy R."/>
            <person name="Gladieux P."/>
            <person name="Thoren M.H."/>
            <person name="Johannesson H."/>
        </authorList>
    </citation>
    <scope>NUCLEOTIDE SEQUENCE</scope>
    <source>
        <strain evidence="2">PSN309</strain>
    </source>
</reference>
<protein>
    <submittedName>
        <fullName evidence="2">Uncharacterized protein</fullName>
    </submittedName>
</protein>
<reference evidence="2" key="1">
    <citation type="journal article" date="2023" name="Mol. Phylogenet. Evol.">
        <title>Genome-scale phylogeny and comparative genomics of the fungal order Sordariales.</title>
        <authorList>
            <person name="Hensen N."/>
            <person name="Bonometti L."/>
            <person name="Westerberg I."/>
            <person name="Brannstrom I.O."/>
            <person name="Guillou S."/>
            <person name="Cros-Aarteil S."/>
            <person name="Calhoun S."/>
            <person name="Haridas S."/>
            <person name="Kuo A."/>
            <person name="Mondo S."/>
            <person name="Pangilinan J."/>
            <person name="Riley R."/>
            <person name="LaButti K."/>
            <person name="Andreopoulos B."/>
            <person name="Lipzen A."/>
            <person name="Chen C."/>
            <person name="Yan M."/>
            <person name="Daum C."/>
            <person name="Ng V."/>
            <person name="Clum A."/>
            <person name="Steindorff A."/>
            <person name="Ohm R.A."/>
            <person name="Martin F."/>
            <person name="Silar P."/>
            <person name="Natvig D.O."/>
            <person name="Lalanne C."/>
            <person name="Gautier V."/>
            <person name="Ament-Velasquez S.L."/>
            <person name="Kruys A."/>
            <person name="Hutchinson M.I."/>
            <person name="Powell A.J."/>
            <person name="Barry K."/>
            <person name="Miller A.N."/>
            <person name="Grigoriev I.V."/>
            <person name="Debuchy R."/>
            <person name="Gladieux P."/>
            <person name="Hiltunen Thoren M."/>
            <person name="Johannesson H."/>
        </authorList>
    </citation>
    <scope>NUCLEOTIDE SEQUENCE</scope>
    <source>
        <strain evidence="2">PSN309</strain>
    </source>
</reference>
<keyword evidence="3" id="KW-1185">Reference proteome</keyword>
<keyword evidence="1" id="KW-0812">Transmembrane</keyword>
<name>A0AAN6WWJ9_9PEZI</name>
<comment type="caution">
    <text evidence="2">The sequence shown here is derived from an EMBL/GenBank/DDBJ whole genome shotgun (WGS) entry which is preliminary data.</text>
</comment>
<dbReference type="Proteomes" id="UP001302126">
    <property type="component" value="Unassembled WGS sequence"/>
</dbReference>
<dbReference type="EMBL" id="MU864375">
    <property type="protein sequence ID" value="KAK4189480.1"/>
    <property type="molecule type" value="Genomic_DNA"/>
</dbReference>
<feature type="transmembrane region" description="Helical" evidence="1">
    <location>
        <begin position="240"/>
        <end position="259"/>
    </location>
</feature>
<sequence length="369" mass="41087">MEVPGPTTETTSNTGNEISRDSIFGLFLTMSLCLLSQPYGSFLCRPASGRFGGLIFGFWRLLPIACFWEAIIIFHVACQTTWTKSDSSRSILSGYQSAAIALLLLRADKKGEDGTYIIDKLINEQSGQLQPPTTDADTGELEDIEASNVSIPVPASAYQHPLGHFGSVSRRTTFEPISSFSARNSDLSYDLVRQAIGSNALAYREILVDLVTISSVITVTLKLATFTLPAPWWLNVRIPLISYICGWCSVQLLLVLLRCREVSSESQMKTIVEETRRLYELRYPQGRDEHCWAHGILNGTFRLPILIFTNELHFPSNHWVWWLVTGLSSMPITLIAIFLDPSGHIAKGLGLADRLMADDFVYTWSLICG</sequence>
<organism evidence="2 3">
    <name type="scientific">Podospora australis</name>
    <dbReference type="NCBI Taxonomy" id="1536484"/>
    <lineage>
        <taxon>Eukaryota</taxon>
        <taxon>Fungi</taxon>
        <taxon>Dikarya</taxon>
        <taxon>Ascomycota</taxon>
        <taxon>Pezizomycotina</taxon>
        <taxon>Sordariomycetes</taxon>
        <taxon>Sordariomycetidae</taxon>
        <taxon>Sordariales</taxon>
        <taxon>Podosporaceae</taxon>
        <taxon>Podospora</taxon>
    </lineage>
</organism>
<proteinExistence type="predicted"/>
<evidence type="ECO:0000256" key="1">
    <source>
        <dbReference type="SAM" id="Phobius"/>
    </source>
</evidence>
<evidence type="ECO:0000313" key="3">
    <source>
        <dbReference type="Proteomes" id="UP001302126"/>
    </source>
</evidence>
<feature type="transmembrane region" description="Helical" evidence="1">
    <location>
        <begin position="23"/>
        <end position="42"/>
    </location>
</feature>